<accession>A0A498L9G3</accession>
<evidence type="ECO:0000313" key="2">
    <source>
        <dbReference type="Proteomes" id="UP000290572"/>
    </source>
</evidence>
<protein>
    <submittedName>
        <fullName evidence="1">NT-3 growth factor receptor-like protein</fullName>
    </submittedName>
</protein>
<reference evidence="1 2" key="1">
    <citation type="submission" date="2018-03" db="EMBL/GenBank/DDBJ databases">
        <title>Draft genome sequence of Rohu Carp (Labeo rohita).</title>
        <authorList>
            <person name="Das P."/>
            <person name="Kushwaha B."/>
            <person name="Joshi C.G."/>
            <person name="Kumar D."/>
            <person name="Nagpure N.S."/>
            <person name="Sahoo L."/>
            <person name="Das S.P."/>
            <person name="Bit A."/>
            <person name="Patnaik S."/>
            <person name="Meher P.K."/>
            <person name="Jayasankar P."/>
            <person name="Koringa P.G."/>
            <person name="Patel N.V."/>
            <person name="Hinsu A.T."/>
            <person name="Kumar R."/>
            <person name="Pandey M."/>
            <person name="Agarwal S."/>
            <person name="Srivastava S."/>
            <person name="Singh M."/>
            <person name="Iquebal M.A."/>
            <person name="Jaiswal S."/>
            <person name="Angadi U.B."/>
            <person name="Kumar N."/>
            <person name="Raza M."/>
            <person name="Shah T.M."/>
            <person name="Rai A."/>
            <person name="Jena J.K."/>
        </authorList>
    </citation>
    <scope>NUCLEOTIDE SEQUENCE [LARGE SCALE GENOMIC DNA]</scope>
    <source>
        <strain evidence="1">DASCIFA01</strain>
        <tissue evidence="1">Testis</tissue>
    </source>
</reference>
<comment type="caution">
    <text evidence="1">The sequence shown here is derived from an EMBL/GenBank/DDBJ whole genome shotgun (WGS) entry which is preliminary data.</text>
</comment>
<keyword evidence="2" id="KW-1185">Reference proteome</keyword>
<evidence type="ECO:0000313" key="1">
    <source>
        <dbReference type="EMBL" id="RXN02517.1"/>
    </source>
</evidence>
<dbReference type="AlphaFoldDB" id="A0A498L9G3"/>
<organism evidence="1 2">
    <name type="scientific">Labeo rohita</name>
    <name type="common">Indian major carp</name>
    <name type="synonym">Cyprinus rohita</name>
    <dbReference type="NCBI Taxonomy" id="84645"/>
    <lineage>
        <taxon>Eukaryota</taxon>
        <taxon>Metazoa</taxon>
        <taxon>Chordata</taxon>
        <taxon>Craniata</taxon>
        <taxon>Vertebrata</taxon>
        <taxon>Euteleostomi</taxon>
        <taxon>Actinopterygii</taxon>
        <taxon>Neopterygii</taxon>
        <taxon>Teleostei</taxon>
        <taxon>Ostariophysi</taxon>
        <taxon>Cypriniformes</taxon>
        <taxon>Cyprinidae</taxon>
        <taxon>Labeoninae</taxon>
        <taxon>Labeonini</taxon>
        <taxon>Labeo</taxon>
    </lineage>
</organism>
<proteinExistence type="predicted"/>
<name>A0A498L9G3_LABRO</name>
<dbReference type="Proteomes" id="UP000290572">
    <property type="component" value="Unassembled WGS sequence"/>
</dbReference>
<gene>
    <name evidence="1" type="ORF">ROHU_034973</name>
</gene>
<keyword evidence="1" id="KW-0675">Receptor</keyword>
<sequence length="198" mass="21841">MDFPDVVSGSAPSSRHTCQFQGTICAYGSGCLSSETVQDGPFLLQYAARPARRPVATVAASPKSLRGPVGNVLLPRVIRGHFLNAVWAASLRRRRVKPDWAFMCLQRFVERASCCVDVFVVIAVTEVDRHTPQNGRNERTEACARAVVNDESLSLPSLPPPADSFPSGAYEKHQSCLMEAAFCHRKRYRVIVCDTLFD</sequence>
<dbReference type="EMBL" id="QBIY01013501">
    <property type="protein sequence ID" value="RXN02517.1"/>
    <property type="molecule type" value="Genomic_DNA"/>
</dbReference>